<reference evidence="3 4" key="4">
    <citation type="journal article" date="2011" name="BMC Genomics">
        <title>RNA-Seq improves annotation of protein-coding genes in the cucumber genome.</title>
        <authorList>
            <person name="Li Z."/>
            <person name="Zhang Z."/>
            <person name="Yan P."/>
            <person name="Huang S."/>
            <person name="Fei Z."/>
            <person name="Lin K."/>
        </authorList>
    </citation>
    <scope>NUCLEOTIDE SEQUENCE [LARGE SCALE GENOMIC DNA]</scope>
    <source>
        <strain evidence="4">cv. 9930</strain>
    </source>
</reference>
<dbReference type="OrthoDB" id="1659927at2759"/>
<dbReference type="EMBL" id="CM002927">
    <property type="protein sequence ID" value="KGN46531.1"/>
    <property type="molecule type" value="Genomic_DNA"/>
</dbReference>
<dbReference type="PANTHER" id="PTHR39244:SF5">
    <property type="entry name" value="NATTERIN-3-LIKE"/>
    <property type="match status" value="1"/>
</dbReference>
<dbReference type="AlphaFoldDB" id="A0A0A0KFN1"/>
<reference evidence="3 4" key="3">
    <citation type="journal article" date="2010" name="BMC Genomics">
        <title>Transcriptome sequencing and comparative analysis of cucumber flowers with different sex types.</title>
        <authorList>
            <person name="Guo S."/>
            <person name="Zheng Y."/>
            <person name="Joung J.G."/>
            <person name="Liu S."/>
            <person name="Zhang Z."/>
            <person name="Crasta O.R."/>
            <person name="Sobral B.W."/>
            <person name="Xu Y."/>
            <person name="Huang S."/>
            <person name="Fei Z."/>
        </authorList>
    </citation>
    <scope>NUCLEOTIDE SEQUENCE [LARGE SCALE GENOMIC DNA]</scope>
    <source>
        <strain evidence="4">cv. 9930</strain>
    </source>
</reference>
<dbReference type="InterPro" id="IPR008998">
    <property type="entry name" value="Agglutinin"/>
</dbReference>
<dbReference type="eggNOG" id="ENOG502QU8X">
    <property type="taxonomic scope" value="Eukaryota"/>
</dbReference>
<name>A0A0A0KFN1_CUCSA</name>
<dbReference type="Gramene" id="KGN46531">
    <property type="protein sequence ID" value="KGN46531"/>
    <property type="gene ID" value="Csa_6G107320"/>
</dbReference>
<dbReference type="PANTHER" id="PTHR39244">
    <property type="entry name" value="NATTERIN-4"/>
    <property type="match status" value="1"/>
</dbReference>
<dbReference type="Gene3D" id="2.170.15.10">
    <property type="entry name" value="Proaerolysin, chain A, domain 3"/>
    <property type="match status" value="1"/>
</dbReference>
<organism evidence="3 4">
    <name type="scientific">Cucumis sativus</name>
    <name type="common">Cucumber</name>
    <dbReference type="NCBI Taxonomy" id="3659"/>
    <lineage>
        <taxon>Eukaryota</taxon>
        <taxon>Viridiplantae</taxon>
        <taxon>Streptophyta</taxon>
        <taxon>Embryophyta</taxon>
        <taxon>Tracheophyta</taxon>
        <taxon>Spermatophyta</taxon>
        <taxon>Magnoliopsida</taxon>
        <taxon>eudicotyledons</taxon>
        <taxon>Gunneridae</taxon>
        <taxon>Pentapetalae</taxon>
        <taxon>rosids</taxon>
        <taxon>fabids</taxon>
        <taxon>Cucurbitales</taxon>
        <taxon>Cucurbitaceae</taxon>
        <taxon>Benincaseae</taxon>
        <taxon>Cucumis</taxon>
    </lineage>
</organism>
<evidence type="ECO:0000313" key="4">
    <source>
        <dbReference type="Proteomes" id="UP000029981"/>
    </source>
</evidence>
<dbReference type="InterPro" id="IPR036242">
    <property type="entry name" value="Agglutinin_dom_sf"/>
</dbReference>
<dbReference type="SMART" id="SM00791">
    <property type="entry name" value="Agglutinin"/>
    <property type="match status" value="1"/>
</dbReference>
<evidence type="ECO:0000256" key="1">
    <source>
        <dbReference type="SAM" id="MobiDB-lite"/>
    </source>
</evidence>
<keyword evidence="4" id="KW-1185">Reference proteome</keyword>
<accession>A0A0A0KFN1</accession>
<dbReference type="KEGG" id="csv:101208463"/>
<evidence type="ECO:0000259" key="2">
    <source>
        <dbReference type="SMART" id="SM00791"/>
    </source>
</evidence>
<dbReference type="SUPFAM" id="SSF56973">
    <property type="entry name" value="Aerolisin/ETX pore-forming domain"/>
    <property type="match status" value="1"/>
</dbReference>
<evidence type="ECO:0000313" key="3">
    <source>
        <dbReference type="EMBL" id="KGN46531.1"/>
    </source>
</evidence>
<sequence length="502" mass="57640">MMGFAPPKITGIPLPETPKKEGSYKLDSSSFDDKSIIPKYFALQNYSPRHPQPRTAPFLQNRHESGYLEFNGEHSLLSPFSKFESEISESDPKLIHIRCTDNNKYWVRKSSDSNHIVPTATKKEDNRSKSSCTLFQPIYDAKHKAYCFRHVQLGYELFRDKTNRLLARETGKPDSEREDAYGVFTKVIDWNSLCVFPKRVTLKGFNGRYLRYEGKYLQVTGVNNHPSLIHEIYPQKDGNLKIKNLDSGRFWIYDPDWIVATAGDGNRDDPKLLFRPVSLHDNVVFFHSLGNTAICAIISVDNKENCLNATESDPTEETQFKVSEDYVLQRRKIDKMQYKLENGRIYGERVWSVAKGYAINKTEKPDKIKFTFSFEDKRNKKWTSIFAKQFEATKIFNAEFPSIKDGEVIKGNTIGGPYTWRETDDKDKILMSCNSTITVPPKSKVKVNVVVKRGFCEVPFSYTQIETSLEGRNNTQSYNDGVFTGVNSYQFQITTDKVALPV</sequence>
<reference evidence="3 4" key="2">
    <citation type="journal article" date="2009" name="PLoS ONE">
        <title>An integrated genetic and cytogenetic map of the cucumber genome.</title>
        <authorList>
            <person name="Ren Y."/>
            <person name="Zhang Z."/>
            <person name="Liu J."/>
            <person name="Staub J.E."/>
            <person name="Han Y."/>
            <person name="Cheng Z."/>
            <person name="Li X."/>
            <person name="Lu J."/>
            <person name="Miao H."/>
            <person name="Kang H."/>
            <person name="Xie B."/>
            <person name="Gu X."/>
            <person name="Wang X."/>
            <person name="Du Y."/>
            <person name="Jin W."/>
            <person name="Huang S."/>
        </authorList>
    </citation>
    <scope>NUCLEOTIDE SEQUENCE [LARGE SCALE GENOMIC DNA]</scope>
    <source>
        <strain evidence="4">cv. 9930</strain>
    </source>
</reference>
<dbReference type="Proteomes" id="UP000029981">
    <property type="component" value="Chromosome 6"/>
</dbReference>
<dbReference type="SUPFAM" id="SSF50382">
    <property type="entry name" value="Agglutinin"/>
    <property type="match status" value="2"/>
</dbReference>
<dbReference type="Pfam" id="PF07468">
    <property type="entry name" value="Agglutinin"/>
    <property type="match status" value="1"/>
</dbReference>
<proteinExistence type="predicted"/>
<dbReference type="CDD" id="cd20216">
    <property type="entry name" value="PFM_HFR-2-like"/>
    <property type="match status" value="1"/>
</dbReference>
<protein>
    <recommendedName>
        <fullName evidence="2">Agglutinin domain-containing protein</fullName>
    </recommendedName>
</protein>
<dbReference type="OMA" id="IHIRCTD"/>
<gene>
    <name evidence="3" type="ORF">Csa_6G107320</name>
</gene>
<feature type="domain" description="Agglutinin" evidence="2">
    <location>
        <begin position="194"/>
        <end position="324"/>
    </location>
</feature>
<reference evidence="3 4" key="1">
    <citation type="journal article" date="2009" name="Nat. Genet.">
        <title>The genome of the cucumber, Cucumis sativus L.</title>
        <authorList>
            <person name="Huang S."/>
            <person name="Li R."/>
            <person name="Zhang Z."/>
            <person name="Li L."/>
            <person name="Gu X."/>
            <person name="Fan W."/>
            <person name="Lucas W.J."/>
            <person name="Wang X."/>
            <person name="Xie B."/>
            <person name="Ni P."/>
            <person name="Ren Y."/>
            <person name="Zhu H."/>
            <person name="Li J."/>
            <person name="Lin K."/>
            <person name="Jin W."/>
            <person name="Fei Z."/>
            <person name="Li G."/>
            <person name="Staub J."/>
            <person name="Kilian A."/>
            <person name="van der Vossen E.A."/>
            <person name="Wu Y."/>
            <person name="Guo J."/>
            <person name="He J."/>
            <person name="Jia Z."/>
            <person name="Ren Y."/>
            <person name="Tian G."/>
            <person name="Lu Y."/>
            <person name="Ruan J."/>
            <person name="Qian W."/>
            <person name="Wang M."/>
            <person name="Huang Q."/>
            <person name="Li B."/>
            <person name="Xuan Z."/>
            <person name="Cao J."/>
            <person name="Asan"/>
            <person name="Wu Z."/>
            <person name="Zhang J."/>
            <person name="Cai Q."/>
            <person name="Bai Y."/>
            <person name="Zhao B."/>
            <person name="Han Y."/>
            <person name="Li Y."/>
            <person name="Li X."/>
            <person name="Wang S."/>
            <person name="Shi Q."/>
            <person name="Liu S."/>
            <person name="Cho W.K."/>
            <person name="Kim J.Y."/>
            <person name="Xu Y."/>
            <person name="Heller-Uszynska K."/>
            <person name="Miao H."/>
            <person name="Cheng Z."/>
            <person name="Zhang S."/>
            <person name="Wu J."/>
            <person name="Yang Y."/>
            <person name="Kang H."/>
            <person name="Li M."/>
            <person name="Liang H."/>
            <person name="Ren X."/>
            <person name="Shi Z."/>
            <person name="Wen M."/>
            <person name="Jian M."/>
            <person name="Yang H."/>
            <person name="Zhang G."/>
            <person name="Yang Z."/>
            <person name="Chen R."/>
            <person name="Liu S."/>
            <person name="Li J."/>
            <person name="Ma L."/>
            <person name="Liu H."/>
            <person name="Zhou Y."/>
            <person name="Zhao J."/>
            <person name="Fang X."/>
            <person name="Li G."/>
            <person name="Fang L."/>
            <person name="Li Y."/>
            <person name="Liu D."/>
            <person name="Zheng H."/>
            <person name="Zhang Y."/>
            <person name="Qin N."/>
            <person name="Li Z."/>
            <person name="Yang G."/>
            <person name="Yang S."/>
            <person name="Bolund L."/>
            <person name="Kristiansen K."/>
            <person name="Zheng H."/>
            <person name="Li S."/>
            <person name="Zhang X."/>
            <person name="Yang H."/>
            <person name="Wang J."/>
            <person name="Sun R."/>
            <person name="Zhang B."/>
            <person name="Jiang S."/>
            <person name="Wang J."/>
            <person name="Du Y."/>
            <person name="Li S."/>
        </authorList>
    </citation>
    <scope>NUCLEOTIDE SEQUENCE [LARGE SCALE GENOMIC DNA]</scope>
    <source>
        <strain evidence="4">cv. 9930</strain>
    </source>
</reference>
<dbReference type="InterPro" id="IPR053237">
    <property type="entry name" value="Natterin_C"/>
</dbReference>
<dbReference type="Gene3D" id="2.80.10.50">
    <property type="match status" value="2"/>
</dbReference>
<feature type="region of interest" description="Disordered" evidence="1">
    <location>
        <begin position="1"/>
        <end position="27"/>
    </location>
</feature>